<dbReference type="InterPro" id="IPR005467">
    <property type="entry name" value="His_kinase_dom"/>
</dbReference>
<dbReference type="InterPro" id="IPR003594">
    <property type="entry name" value="HATPase_dom"/>
</dbReference>
<evidence type="ECO:0000256" key="1">
    <source>
        <dbReference type="ARBA" id="ARBA00000085"/>
    </source>
</evidence>
<accession>A0A432CMP3</accession>
<keyword evidence="4" id="KW-0808">Transferase</keyword>
<dbReference type="EMBL" id="RYDJ01000007">
    <property type="protein sequence ID" value="RTZ04850.1"/>
    <property type="molecule type" value="Genomic_DNA"/>
</dbReference>
<comment type="caution">
    <text evidence="10">The sequence shown here is derived from an EMBL/GenBank/DDBJ whole genome shotgun (WGS) entry which is preliminary data.</text>
</comment>
<keyword evidence="6 10" id="KW-0418">Kinase</keyword>
<sequence>MNKKLLHTTLKYYVLFSLIVMLSAAPLFFYITQLLYLHETDEALLLQKEEFELLYAPQLQDKDVAVWNKWNRDIKVEKVQKIIPRDTLFSNSYYNNLEKEKEPYRVLNAPVTINNKHYLFTARINLVDNKDFIVSILMVFTIIILILLFGLFIITKRLSLRLWKPFYDTLEQIEKFEIDKSSHPKLVVNTIEEFNRLNQAINKLIEKNTRIYKSQKEFIENAAHELQTPIAIFKGKLETLLQRDDVSEEQFEILDKLNDTTTRLNRLNKNLLLLSKIENKQYNIPEEVLLNEVITNQLDFFKEQALAKNIKINTALESNTFVKTNLFLSEILISNLFLNAINHNVANGSINVVLHKNALVFSNTGILKSLETDKLFERFSKVNPSSKGNGLGLSIINKIVENNNWEVIYSYKDKLHIFEIQF</sequence>
<feature type="transmembrane region" description="Helical" evidence="8">
    <location>
        <begin position="12"/>
        <end position="36"/>
    </location>
</feature>
<evidence type="ECO:0000256" key="5">
    <source>
        <dbReference type="ARBA" id="ARBA00022692"/>
    </source>
</evidence>
<keyword evidence="11" id="KW-1185">Reference proteome</keyword>
<dbReference type="SUPFAM" id="SSF55874">
    <property type="entry name" value="ATPase domain of HSP90 chaperone/DNA topoisomerase II/histidine kinase"/>
    <property type="match status" value="1"/>
</dbReference>
<gene>
    <name evidence="10" type="ORF">EKL98_07865</name>
</gene>
<dbReference type="InterPro" id="IPR050428">
    <property type="entry name" value="TCS_sensor_his_kinase"/>
</dbReference>
<dbReference type="RefSeq" id="WP_126515415.1">
    <property type="nucleotide sequence ID" value="NZ_RYDJ01000007.1"/>
</dbReference>
<reference evidence="10 11" key="1">
    <citation type="submission" date="2018-12" db="EMBL/GenBank/DDBJ databases">
        <title>Flavobacterium sp. nov., isolated from glacier ice.</title>
        <authorList>
            <person name="Liu Q."/>
            <person name="Xin Y.-H."/>
        </authorList>
    </citation>
    <scope>NUCLEOTIDE SEQUENCE [LARGE SCALE GENOMIC DNA]</scope>
    <source>
        <strain evidence="10 11">RB1N8</strain>
    </source>
</reference>
<dbReference type="Gene3D" id="1.10.287.130">
    <property type="match status" value="1"/>
</dbReference>
<dbReference type="GO" id="GO:0000155">
    <property type="term" value="F:phosphorelay sensor kinase activity"/>
    <property type="evidence" value="ECO:0007669"/>
    <property type="project" value="InterPro"/>
</dbReference>
<dbReference type="PROSITE" id="PS50109">
    <property type="entry name" value="HIS_KIN"/>
    <property type="match status" value="1"/>
</dbReference>
<dbReference type="InterPro" id="IPR036890">
    <property type="entry name" value="HATPase_C_sf"/>
</dbReference>
<keyword evidence="7 8" id="KW-1133">Transmembrane helix</keyword>
<evidence type="ECO:0000313" key="10">
    <source>
        <dbReference type="EMBL" id="RTZ04850.1"/>
    </source>
</evidence>
<feature type="domain" description="Histidine kinase" evidence="9">
    <location>
        <begin position="221"/>
        <end position="422"/>
    </location>
</feature>
<proteinExistence type="predicted"/>
<dbReference type="SUPFAM" id="SSF47384">
    <property type="entry name" value="Homodimeric domain of signal transducing histidine kinase"/>
    <property type="match status" value="1"/>
</dbReference>
<dbReference type="Proteomes" id="UP000280825">
    <property type="component" value="Unassembled WGS sequence"/>
</dbReference>
<dbReference type="InterPro" id="IPR003661">
    <property type="entry name" value="HisK_dim/P_dom"/>
</dbReference>
<evidence type="ECO:0000256" key="2">
    <source>
        <dbReference type="ARBA" id="ARBA00012438"/>
    </source>
</evidence>
<keyword evidence="5 8" id="KW-0812">Transmembrane</keyword>
<dbReference type="CDD" id="cd00082">
    <property type="entry name" value="HisKA"/>
    <property type="match status" value="1"/>
</dbReference>
<organism evidence="10 11">
    <name type="scientific">Flavobacterium bomense</name>
    <dbReference type="NCBI Taxonomy" id="2497483"/>
    <lineage>
        <taxon>Bacteria</taxon>
        <taxon>Pseudomonadati</taxon>
        <taxon>Bacteroidota</taxon>
        <taxon>Flavobacteriia</taxon>
        <taxon>Flavobacteriales</taxon>
        <taxon>Flavobacteriaceae</taxon>
        <taxon>Flavobacterium</taxon>
    </lineage>
</organism>
<name>A0A432CMP3_9FLAO</name>
<dbReference type="EC" id="2.7.13.3" evidence="2"/>
<keyword evidence="3" id="KW-0597">Phosphoprotein</keyword>
<dbReference type="Gene3D" id="3.30.565.10">
    <property type="entry name" value="Histidine kinase-like ATPase, C-terminal domain"/>
    <property type="match status" value="1"/>
</dbReference>
<keyword evidence="8" id="KW-0472">Membrane</keyword>
<evidence type="ECO:0000256" key="4">
    <source>
        <dbReference type="ARBA" id="ARBA00022679"/>
    </source>
</evidence>
<dbReference type="SMART" id="SM00388">
    <property type="entry name" value="HisKA"/>
    <property type="match status" value="1"/>
</dbReference>
<evidence type="ECO:0000256" key="6">
    <source>
        <dbReference type="ARBA" id="ARBA00022777"/>
    </source>
</evidence>
<dbReference type="PANTHER" id="PTHR45436:SF5">
    <property type="entry name" value="SENSOR HISTIDINE KINASE TRCS"/>
    <property type="match status" value="1"/>
</dbReference>
<evidence type="ECO:0000256" key="3">
    <source>
        <dbReference type="ARBA" id="ARBA00022553"/>
    </source>
</evidence>
<dbReference type="Pfam" id="PF00512">
    <property type="entry name" value="HisKA"/>
    <property type="match status" value="1"/>
</dbReference>
<dbReference type="AlphaFoldDB" id="A0A432CMP3"/>
<evidence type="ECO:0000259" key="9">
    <source>
        <dbReference type="PROSITE" id="PS50109"/>
    </source>
</evidence>
<evidence type="ECO:0000313" key="11">
    <source>
        <dbReference type="Proteomes" id="UP000280825"/>
    </source>
</evidence>
<protein>
    <recommendedName>
        <fullName evidence="2">histidine kinase</fullName>
        <ecNumber evidence="2">2.7.13.3</ecNumber>
    </recommendedName>
</protein>
<comment type="catalytic activity">
    <reaction evidence="1">
        <text>ATP + protein L-histidine = ADP + protein N-phospho-L-histidine.</text>
        <dbReference type="EC" id="2.7.13.3"/>
    </reaction>
</comment>
<feature type="transmembrane region" description="Helical" evidence="8">
    <location>
        <begin position="132"/>
        <end position="154"/>
    </location>
</feature>
<evidence type="ECO:0000256" key="7">
    <source>
        <dbReference type="ARBA" id="ARBA00022989"/>
    </source>
</evidence>
<dbReference type="GO" id="GO:0005886">
    <property type="term" value="C:plasma membrane"/>
    <property type="evidence" value="ECO:0007669"/>
    <property type="project" value="TreeGrafter"/>
</dbReference>
<dbReference type="Pfam" id="PF02518">
    <property type="entry name" value="HATPase_c"/>
    <property type="match status" value="1"/>
</dbReference>
<evidence type="ECO:0000256" key="8">
    <source>
        <dbReference type="SAM" id="Phobius"/>
    </source>
</evidence>
<dbReference type="PANTHER" id="PTHR45436">
    <property type="entry name" value="SENSOR HISTIDINE KINASE YKOH"/>
    <property type="match status" value="1"/>
</dbReference>
<dbReference type="InterPro" id="IPR036097">
    <property type="entry name" value="HisK_dim/P_sf"/>
</dbReference>